<dbReference type="NCBIfam" id="TIGR00732">
    <property type="entry name" value="dprA"/>
    <property type="match status" value="1"/>
</dbReference>
<evidence type="ECO:0000259" key="2">
    <source>
        <dbReference type="Pfam" id="PF02481"/>
    </source>
</evidence>
<comment type="caution">
    <text evidence="3">The sequence shown here is derived from an EMBL/GenBank/DDBJ whole genome shotgun (WGS) entry which is preliminary data.</text>
</comment>
<dbReference type="OrthoDB" id="9785707at2"/>
<dbReference type="AlphaFoldDB" id="A0A3A5H291"/>
<dbReference type="Pfam" id="PF02481">
    <property type="entry name" value="DNA_processg_A"/>
    <property type="match status" value="1"/>
</dbReference>
<evidence type="ECO:0000313" key="4">
    <source>
        <dbReference type="Proteomes" id="UP000276542"/>
    </source>
</evidence>
<dbReference type="GO" id="GO:0009294">
    <property type="term" value="P:DNA-mediated transformation"/>
    <property type="evidence" value="ECO:0007669"/>
    <property type="project" value="InterPro"/>
</dbReference>
<feature type="domain" description="Smf/DprA SLOG" evidence="2">
    <location>
        <begin position="78"/>
        <end position="294"/>
    </location>
</feature>
<proteinExistence type="inferred from homology"/>
<dbReference type="EMBL" id="QYRP01000002">
    <property type="protein sequence ID" value="RJS44929.1"/>
    <property type="molecule type" value="Genomic_DNA"/>
</dbReference>
<accession>A0A3A5H291</accession>
<sequence>MTDALQPERLARAALSRLGEPGDLRMTGLVHDLGAMRVHEHLSGERDLRGVLTDIAARLASLDPVRDLESADRLGIRFVIPGDPEWPAQVDDLTHALPVQERGGMPLGLWVRGPLRIDQHRDAVAIVGSRSATTYGEGVASRLAADLAQHGVTIVSGAAFGIDKAAHRGALGGGGATVAVLACGVDRVYPLAHKALLDHLADHGAVVSELPPGSAPTRARFLARNRLIAALTRGTIVVEAAVRSGALNTANWADRLSRPLMAVPGPVTSAQSAGVHQLVRAGSAQLVTSGADAREILGVAGTHLLVEPRAVQRPRDKLRPRDARVLEAVPVSRPAEVESIARTAGLGLIEVQSALVRLAREEFVVRVPSGWQLGEAARV</sequence>
<protein>
    <submittedName>
        <fullName evidence="3">DNA-protecting protein DprA</fullName>
    </submittedName>
</protein>
<dbReference type="PANTHER" id="PTHR43022:SF1">
    <property type="entry name" value="PROTEIN SMF"/>
    <property type="match status" value="1"/>
</dbReference>
<dbReference type="PANTHER" id="PTHR43022">
    <property type="entry name" value="PROTEIN SMF"/>
    <property type="match status" value="1"/>
</dbReference>
<gene>
    <name evidence="3" type="primary">dprA</name>
    <name evidence="3" type="ORF">D4739_00825</name>
</gene>
<dbReference type="Proteomes" id="UP000276542">
    <property type="component" value="Unassembled WGS sequence"/>
</dbReference>
<name>A0A3A5H291_9ACTN</name>
<comment type="similarity">
    <text evidence="1">Belongs to the DprA/Smf family.</text>
</comment>
<reference evidence="4" key="1">
    <citation type="submission" date="2018-09" db="EMBL/GenBank/DDBJ databases">
        <authorList>
            <person name="Zhu H."/>
        </authorList>
    </citation>
    <scope>NUCLEOTIDE SEQUENCE [LARGE SCALE GENOMIC DNA]</scope>
    <source>
        <strain evidence="4">K1W22B-1</strain>
    </source>
</reference>
<dbReference type="InterPro" id="IPR057666">
    <property type="entry name" value="DrpA_SLOG"/>
</dbReference>
<dbReference type="SUPFAM" id="SSF102405">
    <property type="entry name" value="MCP/YpsA-like"/>
    <property type="match status" value="1"/>
</dbReference>
<dbReference type="InterPro" id="IPR003488">
    <property type="entry name" value="DprA"/>
</dbReference>
<evidence type="ECO:0000313" key="3">
    <source>
        <dbReference type="EMBL" id="RJS44929.1"/>
    </source>
</evidence>
<dbReference type="Gene3D" id="3.40.50.450">
    <property type="match status" value="1"/>
</dbReference>
<evidence type="ECO:0000256" key="1">
    <source>
        <dbReference type="ARBA" id="ARBA00006525"/>
    </source>
</evidence>
<keyword evidence="4" id="KW-1185">Reference proteome</keyword>
<organism evidence="3 4">
    <name type="scientific">Nocardioides cavernaquae</name>
    <dbReference type="NCBI Taxonomy" id="2321396"/>
    <lineage>
        <taxon>Bacteria</taxon>
        <taxon>Bacillati</taxon>
        <taxon>Actinomycetota</taxon>
        <taxon>Actinomycetes</taxon>
        <taxon>Propionibacteriales</taxon>
        <taxon>Nocardioidaceae</taxon>
        <taxon>Nocardioides</taxon>
    </lineage>
</organism>
<dbReference type="RefSeq" id="WP_120058816.1">
    <property type="nucleotide sequence ID" value="NZ_QYRP01000002.1"/>
</dbReference>